<proteinExistence type="inferred from homology"/>
<feature type="domain" description="RING-type" evidence="16">
    <location>
        <begin position="367"/>
        <end position="593"/>
    </location>
</feature>
<dbReference type="PANTHER" id="PTHR11685">
    <property type="entry name" value="RBR FAMILY RING FINGER AND IBR DOMAIN-CONTAINING"/>
    <property type="match status" value="1"/>
</dbReference>
<dbReference type="InterPro" id="IPR006575">
    <property type="entry name" value="RWD_dom"/>
</dbReference>
<comment type="caution">
    <text evidence="17">The sequence shown here is derived from an EMBL/GenBank/DDBJ whole genome shotgun (WGS) entry which is preliminary data.</text>
</comment>
<reference evidence="18" key="2">
    <citation type="journal article" date="2018" name="BMC Genomics">
        <title>A manually annotated Actinidia chinensis var. chinensis (kiwifruit) genome highlights the challenges associated with draft genomes and gene prediction in plants.</title>
        <authorList>
            <person name="Pilkington S.M."/>
            <person name="Crowhurst R."/>
            <person name="Hilario E."/>
            <person name="Nardozza S."/>
            <person name="Fraser L."/>
            <person name="Peng Y."/>
            <person name="Gunaseelan K."/>
            <person name="Simpson R."/>
            <person name="Tahir J."/>
            <person name="Deroles S.C."/>
            <person name="Templeton K."/>
            <person name="Luo Z."/>
            <person name="Davy M."/>
            <person name="Cheng C."/>
            <person name="McNeilage M."/>
            <person name="Scaglione D."/>
            <person name="Liu Y."/>
            <person name="Zhang Q."/>
            <person name="Datson P."/>
            <person name="De Silva N."/>
            <person name="Gardiner S.E."/>
            <person name="Bassett H."/>
            <person name="Chagne D."/>
            <person name="McCallum J."/>
            <person name="Dzierzon H."/>
            <person name="Deng C."/>
            <person name="Wang Y.Y."/>
            <person name="Barron L."/>
            <person name="Manako K."/>
            <person name="Bowen J."/>
            <person name="Foster T.M."/>
            <person name="Erridge Z.A."/>
            <person name="Tiffin H."/>
            <person name="Waite C.N."/>
            <person name="Davies K.M."/>
            <person name="Grierson E.P."/>
            <person name="Laing W.A."/>
            <person name="Kirk R."/>
            <person name="Chen X."/>
            <person name="Wood M."/>
            <person name="Montefiori M."/>
            <person name="Brummell D.A."/>
            <person name="Schwinn K.E."/>
            <person name="Catanach A."/>
            <person name="Fullerton C."/>
            <person name="Li D."/>
            <person name="Meiyalaghan S."/>
            <person name="Nieuwenhuizen N."/>
            <person name="Read N."/>
            <person name="Prakash R."/>
            <person name="Hunter D."/>
            <person name="Zhang H."/>
            <person name="McKenzie M."/>
            <person name="Knabel M."/>
            <person name="Harris A."/>
            <person name="Allan A.C."/>
            <person name="Gleave A."/>
            <person name="Chen A."/>
            <person name="Janssen B.J."/>
            <person name="Plunkett B."/>
            <person name="Ampomah-Dwamena C."/>
            <person name="Voogd C."/>
            <person name="Leif D."/>
            <person name="Lafferty D."/>
            <person name="Souleyre E.J.F."/>
            <person name="Varkonyi-Gasic E."/>
            <person name="Gambi F."/>
            <person name="Hanley J."/>
            <person name="Yao J.L."/>
            <person name="Cheung J."/>
            <person name="David K.M."/>
            <person name="Warren B."/>
            <person name="Marsh K."/>
            <person name="Snowden K.C."/>
            <person name="Lin-Wang K."/>
            <person name="Brian L."/>
            <person name="Martinez-Sanchez M."/>
            <person name="Wang M."/>
            <person name="Ileperuma N."/>
            <person name="Macnee N."/>
            <person name="Campin R."/>
            <person name="McAtee P."/>
            <person name="Drummond R.S.M."/>
            <person name="Espley R.V."/>
            <person name="Ireland H.S."/>
            <person name="Wu R."/>
            <person name="Atkinson R.G."/>
            <person name="Karunairetnam S."/>
            <person name="Bulley S."/>
            <person name="Chunkath S."/>
            <person name="Hanley Z."/>
            <person name="Storey R."/>
            <person name="Thrimawithana A.H."/>
            <person name="Thomson S."/>
            <person name="David C."/>
            <person name="Testolin R."/>
            <person name="Huang H."/>
            <person name="Hellens R.P."/>
            <person name="Schaffer R.J."/>
        </authorList>
    </citation>
    <scope>NUCLEOTIDE SEQUENCE [LARGE SCALE GENOMIC DNA]</scope>
    <source>
        <strain evidence="18">cv. Red5</strain>
    </source>
</reference>
<dbReference type="AlphaFoldDB" id="A0A2R6PMJ6"/>
<dbReference type="InterPro" id="IPR044066">
    <property type="entry name" value="TRIAD_supradom"/>
</dbReference>
<dbReference type="InterPro" id="IPR001841">
    <property type="entry name" value="Znf_RING"/>
</dbReference>
<comment type="similarity">
    <text evidence="4">Belongs to the RBR family. Ariadne subfamily.</text>
</comment>
<evidence type="ECO:0000256" key="2">
    <source>
        <dbReference type="ARBA" id="ARBA00001947"/>
    </source>
</evidence>
<dbReference type="GO" id="GO:0008270">
    <property type="term" value="F:zinc ion binding"/>
    <property type="evidence" value="ECO:0007669"/>
    <property type="project" value="UniProtKB-KW"/>
</dbReference>
<evidence type="ECO:0000256" key="10">
    <source>
        <dbReference type="ARBA" id="ARBA00022786"/>
    </source>
</evidence>
<comment type="catalytic activity">
    <reaction evidence="1">
        <text>[E2 ubiquitin-conjugating enzyme]-S-ubiquitinyl-L-cysteine + [acceptor protein]-L-lysine = [E2 ubiquitin-conjugating enzyme]-L-cysteine + [acceptor protein]-N(6)-ubiquitinyl-L-lysine.</text>
        <dbReference type="EC" id="2.3.2.31"/>
    </reaction>
</comment>
<feature type="compositionally biased region" description="Basic and acidic residues" evidence="13">
    <location>
        <begin position="15"/>
        <end position="32"/>
    </location>
</feature>
<feature type="compositionally biased region" description="Low complexity" evidence="13">
    <location>
        <begin position="43"/>
        <end position="57"/>
    </location>
</feature>
<organism evidence="17 18">
    <name type="scientific">Actinidia chinensis var. chinensis</name>
    <name type="common">Chinese soft-hair kiwi</name>
    <dbReference type="NCBI Taxonomy" id="1590841"/>
    <lineage>
        <taxon>Eukaryota</taxon>
        <taxon>Viridiplantae</taxon>
        <taxon>Streptophyta</taxon>
        <taxon>Embryophyta</taxon>
        <taxon>Tracheophyta</taxon>
        <taxon>Spermatophyta</taxon>
        <taxon>Magnoliopsida</taxon>
        <taxon>eudicotyledons</taxon>
        <taxon>Gunneridae</taxon>
        <taxon>Pentapetalae</taxon>
        <taxon>asterids</taxon>
        <taxon>Ericales</taxon>
        <taxon>Actinidiaceae</taxon>
        <taxon>Actinidia</taxon>
    </lineage>
</organism>
<reference evidence="17 18" key="1">
    <citation type="submission" date="2017-07" db="EMBL/GenBank/DDBJ databases">
        <title>An improved, manually edited Actinidia chinensis var. chinensis (kiwifruit) genome highlights the challenges associated with draft genomes and gene prediction in plants.</title>
        <authorList>
            <person name="Pilkington S."/>
            <person name="Crowhurst R."/>
            <person name="Hilario E."/>
            <person name="Nardozza S."/>
            <person name="Fraser L."/>
            <person name="Peng Y."/>
            <person name="Gunaseelan K."/>
            <person name="Simpson R."/>
            <person name="Tahir J."/>
            <person name="Deroles S."/>
            <person name="Templeton K."/>
            <person name="Luo Z."/>
            <person name="Davy M."/>
            <person name="Cheng C."/>
            <person name="Mcneilage M."/>
            <person name="Scaglione D."/>
            <person name="Liu Y."/>
            <person name="Zhang Q."/>
            <person name="Datson P."/>
            <person name="De Silva N."/>
            <person name="Gardiner S."/>
            <person name="Bassett H."/>
            <person name="Chagne D."/>
            <person name="Mccallum J."/>
            <person name="Dzierzon H."/>
            <person name="Deng C."/>
            <person name="Wang Y.-Y."/>
            <person name="Barron N."/>
            <person name="Manako K."/>
            <person name="Bowen J."/>
            <person name="Foster T."/>
            <person name="Erridge Z."/>
            <person name="Tiffin H."/>
            <person name="Waite C."/>
            <person name="Davies K."/>
            <person name="Grierson E."/>
            <person name="Laing W."/>
            <person name="Kirk R."/>
            <person name="Chen X."/>
            <person name="Wood M."/>
            <person name="Montefiori M."/>
            <person name="Brummell D."/>
            <person name="Schwinn K."/>
            <person name="Catanach A."/>
            <person name="Fullerton C."/>
            <person name="Li D."/>
            <person name="Meiyalaghan S."/>
            <person name="Nieuwenhuizen N."/>
            <person name="Read N."/>
            <person name="Prakash R."/>
            <person name="Hunter D."/>
            <person name="Zhang H."/>
            <person name="Mckenzie M."/>
            <person name="Knabel M."/>
            <person name="Harris A."/>
            <person name="Allan A."/>
            <person name="Chen A."/>
            <person name="Janssen B."/>
            <person name="Plunkett B."/>
            <person name="Dwamena C."/>
            <person name="Voogd C."/>
            <person name="Leif D."/>
            <person name="Lafferty D."/>
            <person name="Souleyre E."/>
            <person name="Varkonyi-Gasic E."/>
            <person name="Gambi F."/>
            <person name="Hanley J."/>
            <person name="Yao J.-L."/>
            <person name="Cheung J."/>
            <person name="David K."/>
            <person name="Warren B."/>
            <person name="Marsh K."/>
            <person name="Snowden K."/>
            <person name="Lin-Wang K."/>
            <person name="Brian L."/>
            <person name="Martinez-Sanchez M."/>
            <person name="Wang M."/>
            <person name="Ileperuma N."/>
            <person name="Macnee N."/>
            <person name="Campin R."/>
            <person name="Mcatee P."/>
            <person name="Drummond R."/>
            <person name="Espley R."/>
            <person name="Ireland H."/>
            <person name="Wu R."/>
            <person name="Atkinson R."/>
            <person name="Karunairetnam S."/>
            <person name="Bulley S."/>
            <person name="Chunkath S."/>
            <person name="Hanley Z."/>
            <person name="Storey R."/>
            <person name="Thrimawithana A."/>
            <person name="Thomson S."/>
            <person name="David C."/>
            <person name="Testolin R."/>
        </authorList>
    </citation>
    <scope>NUCLEOTIDE SEQUENCE [LARGE SCALE GENOMIC DNA]</scope>
    <source>
        <strain evidence="18">cv. Red5</strain>
        <tissue evidence="17">Young leaf</tissue>
    </source>
</reference>
<evidence type="ECO:0000256" key="12">
    <source>
        <dbReference type="PROSITE-ProRule" id="PRU00175"/>
    </source>
</evidence>
<feature type="compositionally biased region" description="Basic and acidic residues" evidence="13">
    <location>
        <begin position="120"/>
        <end position="141"/>
    </location>
</feature>
<dbReference type="CDD" id="cd23134">
    <property type="entry name" value="RING-HC_ITT1-like"/>
    <property type="match status" value="1"/>
</dbReference>
<dbReference type="SMART" id="SM00184">
    <property type="entry name" value="RING"/>
    <property type="match status" value="3"/>
</dbReference>
<dbReference type="UniPathway" id="UPA00143"/>
<evidence type="ECO:0000256" key="11">
    <source>
        <dbReference type="ARBA" id="ARBA00022833"/>
    </source>
</evidence>
<dbReference type="SMART" id="SM00591">
    <property type="entry name" value="RWD"/>
    <property type="match status" value="1"/>
</dbReference>
<evidence type="ECO:0000259" key="16">
    <source>
        <dbReference type="PROSITE" id="PS51873"/>
    </source>
</evidence>
<keyword evidence="7" id="KW-0479">Metal-binding</keyword>
<protein>
    <recommendedName>
        <fullName evidence="5">RBR-type E3 ubiquitin transferase</fullName>
        <ecNumber evidence="5">2.3.2.31</ecNumber>
    </recommendedName>
</protein>
<dbReference type="PROSITE" id="PS50089">
    <property type="entry name" value="ZF_RING_2"/>
    <property type="match status" value="1"/>
</dbReference>
<dbReference type="SUPFAM" id="SSF57850">
    <property type="entry name" value="RING/U-box"/>
    <property type="match status" value="4"/>
</dbReference>
<comment type="function">
    <text evidence="3">Might act as an E3 ubiquitin-protein ligase, or as part of E3 complex, which accepts ubiquitin from specific E2 ubiquitin-conjugating enzymes and then transfers it to substrates.</text>
</comment>
<evidence type="ECO:0000256" key="8">
    <source>
        <dbReference type="ARBA" id="ARBA00022737"/>
    </source>
</evidence>
<dbReference type="Gene3D" id="1.20.120.1750">
    <property type="match status" value="1"/>
</dbReference>
<evidence type="ECO:0000259" key="15">
    <source>
        <dbReference type="PROSITE" id="PS50908"/>
    </source>
</evidence>
<dbReference type="EC" id="2.3.2.31" evidence="5"/>
<evidence type="ECO:0000313" key="17">
    <source>
        <dbReference type="EMBL" id="PSR93555.1"/>
    </source>
</evidence>
<accession>A0A2R6PMJ6</accession>
<evidence type="ECO:0000256" key="4">
    <source>
        <dbReference type="ARBA" id="ARBA00005884"/>
    </source>
</evidence>
<evidence type="ECO:0000256" key="1">
    <source>
        <dbReference type="ARBA" id="ARBA00001798"/>
    </source>
</evidence>
<dbReference type="InParanoid" id="A0A2R6PMJ6"/>
<dbReference type="FunCoup" id="A0A2R6PMJ6">
    <property type="interactions" value="3107"/>
</dbReference>
<comment type="cofactor">
    <cofactor evidence="2">
        <name>Zn(2+)</name>
        <dbReference type="ChEBI" id="CHEBI:29105"/>
    </cofactor>
</comment>
<evidence type="ECO:0000256" key="6">
    <source>
        <dbReference type="ARBA" id="ARBA00022679"/>
    </source>
</evidence>
<feature type="domain" description="RING-type" evidence="14">
    <location>
        <begin position="371"/>
        <end position="419"/>
    </location>
</feature>
<dbReference type="InterPro" id="IPR016135">
    <property type="entry name" value="UBQ-conjugating_enzyme/RWD"/>
</dbReference>
<sequence length="675" mass="77216">MRRARRGRQDYSPQIDERWTLRPLHDQTHEKVNIQQQTDLANPSPSSSIPLSEPTTSVAISEFIAKTPKQPPNRRNPKWVSRNQRGRGFRPRFSKAGREEEEGGKSKDGDINDLGSSGSFREEKECEEESKSDSIGERIEGTDSIEGADYIGGRLEELRLGAEEPELSEEQLRINDQLQEDELLVMESICGDNIFILDKQKGLRSFEIHIHAKAPSELTIFAKLTSSSDLETQTENSNEFSYSFKVQYLPPIVLSCLLPKSYPSHLSPYFTISVQWLDSGKISNLCSMLDSIWKGQPGQEVIYGWVEWLQTSSLSYLGFDKEIVLGPYGLRCNGDRRAISRSITPDVDIPSLKIYNDEQRHENFFRNFHECCICFSEFAGSQFVMLPCQHFFCCTCMKTYSDMHVNEGTISKLLCPNAKCGGMVPPGLLKRLLGTEEFERWESLTLQKTLESMSDVAYCPRCETACIEDEDEHAQCSNCFFSFCTLCRERRHVGIACMTPEMKLAILQERQKSSQLKDGQKHREREMINEILSVKEILRDAKQCPSCKMAISRTEGCNKMVCNNCQQYFCYRCNKAIDGYDHFRDGSCELFPQEMIHNWEEQMNARQVVGQIQAQLFADRAHACPTCGQANVKVNNNNHIMCWQCQTHYCYLCKKIVKRSSQHYGPKGCKQHTEG</sequence>
<evidence type="ECO:0000256" key="13">
    <source>
        <dbReference type="SAM" id="MobiDB-lite"/>
    </source>
</evidence>
<evidence type="ECO:0000256" key="9">
    <source>
        <dbReference type="ARBA" id="ARBA00022771"/>
    </source>
</evidence>
<feature type="region of interest" description="Disordered" evidence="13">
    <location>
        <begin position="1"/>
        <end position="143"/>
    </location>
</feature>
<dbReference type="InterPro" id="IPR013083">
    <property type="entry name" value="Znf_RING/FYVE/PHD"/>
</dbReference>
<dbReference type="InterPro" id="IPR017907">
    <property type="entry name" value="Znf_RING_CS"/>
</dbReference>
<dbReference type="SMART" id="SM00647">
    <property type="entry name" value="IBR"/>
    <property type="match status" value="2"/>
</dbReference>
<keyword evidence="8" id="KW-0677">Repeat</keyword>
<feature type="domain" description="RWD" evidence="15">
    <location>
        <begin position="181"/>
        <end position="316"/>
    </location>
</feature>
<dbReference type="EMBL" id="NKQK01000024">
    <property type="protein sequence ID" value="PSR93555.1"/>
    <property type="molecule type" value="Genomic_DNA"/>
</dbReference>
<dbReference type="Proteomes" id="UP000241394">
    <property type="component" value="Chromosome LG24"/>
</dbReference>
<dbReference type="CDD" id="cd23820">
    <property type="entry name" value="RWD_RNF14"/>
    <property type="match status" value="1"/>
</dbReference>
<keyword evidence="18" id="KW-1185">Reference proteome</keyword>
<dbReference type="Pfam" id="PF01485">
    <property type="entry name" value="IBR"/>
    <property type="match status" value="1"/>
</dbReference>
<dbReference type="Pfam" id="PF05773">
    <property type="entry name" value="RWD"/>
    <property type="match status" value="1"/>
</dbReference>
<dbReference type="OMA" id="DFIRLPC"/>
<name>A0A2R6PMJ6_ACTCC</name>
<dbReference type="InterPro" id="IPR002867">
    <property type="entry name" value="IBR_dom"/>
</dbReference>
<dbReference type="InterPro" id="IPR031127">
    <property type="entry name" value="E3_UB_ligase_RBR"/>
</dbReference>
<dbReference type="CDD" id="cd20336">
    <property type="entry name" value="Rcat_RBR"/>
    <property type="match status" value="1"/>
</dbReference>
<dbReference type="SUPFAM" id="SSF54495">
    <property type="entry name" value="UBC-like"/>
    <property type="match status" value="1"/>
</dbReference>
<dbReference type="CDD" id="cd20341">
    <property type="entry name" value="BRcat_RBR_RNF14"/>
    <property type="match status" value="1"/>
</dbReference>
<keyword evidence="11" id="KW-0862">Zinc</keyword>
<dbReference type="FunFam" id="3.30.40.10:FF:000358">
    <property type="entry name" value="RBR-type E3 ubiquitin transferase"/>
    <property type="match status" value="1"/>
</dbReference>
<evidence type="ECO:0000256" key="5">
    <source>
        <dbReference type="ARBA" id="ARBA00012251"/>
    </source>
</evidence>
<evidence type="ECO:0000256" key="3">
    <source>
        <dbReference type="ARBA" id="ARBA00003976"/>
    </source>
</evidence>
<dbReference type="Gene3D" id="3.10.110.10">
    <property type="entry name" value="Ubiquitin Conjugating Enzyme"/>
    <property type="match status" value="1"/>
</dbReference>
<evidence type="ECO:0000313" key="18">
    <source>
        <dbReference type="Proteomes" id="UP000241394"/>
    </source>
</evidence>
<keyword evidence="9 12" id="KW-0863">Zinc-finger</keyword>
<dbReference type="GO" id="GO:0016567">
    <property type="term" value="P:protein ubiquitination"/>
    <property type="evidence" value="ECO:0007669"/>
    <property type="project" value="UniProtKB-UniPathway"/>
</dbReference>
<dbReference type="STRING" id="1590841.A0A2R6PMJ6"/>
<dbReference type="GO" id="GO:0061630">
    <property type="term" value="F:ubiquitin protein ligase activity"/>
    <property type="evidence" value="ECO:0007669"/>
    <property type="project" value="UniProtKB-EC"/>
</dbReference>
<dbReference type="OrthoDB" id="1431934at2759"/>
<feature type="compositionally biased region" description="Basic residues" evidence="13">
    <location>
        <begin position="84"/>
        <end position="95"/>
    </location>
</feature>
<evidence type="ECO:0000256" key="7">
    <source>
        <dbReference type="ARBA" id="ARBA00022723"/>
    </source>
</evidence>
<gene>
    <name evidence="17" type="ORF">CEY00_Acc28169</name>
</gene>
<dbReference type="Pfam" id="PF22191">
    <property type="entry name" value="IBR_1"/>
    <property type="match status" value="1"/>
</dbReference>
<dbReference type="PROSITE" id="PS50908">
    <property type="entry name" value="RWD"/>
    <property type="match status" value="1"/>
</dbReference>
<dbReference type="PROSITE" id="PS00518">
    <property type="entry name" value="ZF_RING_1"/>
    <property type="match status" value="1"/>
</dbReference>
<evidence type="ECO:0000259" key="14">
    <source>
        <dbReference type="PROSITE" id="PS50089"/>
    </source>
</evidence>
<dbReference type="FunFam" id="1.20.120.1750:FF:000029">
    <property type="entry name" value="RBR-type E3 ubiquitin transferase"/>
    <property type="match status" value="1"/>
</dbReference>
<dbReference type="Gramene" id="PSR93555">
    <property type="protein sequence ID" value="PSR93555"/>
    <property type="gene ID" value="CEY00_Acc28169"/>
</dbReference>
<dbReference type="PROSITE" id="PS51873">
    <property type="entry name" value="TRIAD"/>
    <property type="match status" value="1"/>
</dbReference>
<dbReference type="Gene3D" id="3.30.40.10">
    <property type="entry name" value="Zinc/RING finger domain, C3HC4 (zinc finger)"/>
    <property type="match status" value="1"/>
</dbReference>
<keyword evidence="10" id="KW-0833">Ubl conjugation pathway</keyword>
<keyword evidence="6" id="KW-0808">Transferase</keyword>